<gene>
    <name evidence="1" type="ORF">DdX_03600</name>
</gene>
<sequence length="178" mass="19610">MRNGLVCSDLFPVPIKEGCSGQSIQTARMLKLCVREYSIGPPSGYAAWRRPWQSRIFRISGSHKSRYSQKLTARPVPIVLSHRDEAIDVSHARIRAPIGKLPFYVTHGCHVFTTAPAASPLGGALSHPGFSGFPAAINPGRIDLCRGDRYQSSCLAETKRLTYHTPGSERRSETCPFT</sequence>
<dbReference type="Proteomes" id="UP001201812">
    <property type="component" value="Unassembled WGS sequence"/>
</dbReference>
<protein>
    <submittedName>
        <fullName evidence="1">Uncharacterized protein</fullName>
    </submittedName>
</protein>
<keyword evidence="2" id="KW-1185">Reference proteome</keyword>
<accession>A0AAD4NCT1</accession>
<reference evidence="1" key="1">
    <citation type="submission" date="2022-01" db="EMBL/GenBank/DDBJ databases">
        <title>Genome Sequence Resource for Two Populations of Ditylenchus destructor, the Migratory Endoparasitic Phytonematode.</title>
        <authorList>
            <person name="Zhang H."/>
            <person name="Lin R."/>
            <person name="Xie B."/>
        </authorList>
    </citation>
    <scope>NUCLEOTIDE SEQUENCE</scope>
    <source>
        <strain evidence="1">BazhouSP</strain>
    </source>
</reference>
<evidence type="ECO:0000313" key="2">
    <source>
        <dbReference type="Proteomes" id="UP001201812"/>
    </source>
</evidence>
<evidence type="ECO:0000313" key="1">
    <source>
        <dbReference type="EMBL" id="KAI1723440.1"/>
    </source>
</evidence>
<name>A0AAD4NCT1_9BILA</name>
<proteinExistence type="predicted"/>
<comment type="caution">
    <text evidence="1">The sequence shown here is derived from an EMBL/GenBank/DDBJ whole genome shotgun (WGS) entry which is preliminary data.</text>
</comment>
<organism evidence="1 2">
    <name type="scientific">Ditylenchus destructor</name>
    <dbReference type="NCBI Taxonomy" id="166010"/>
    <lineage>
        <taxon>Eukaryota</taxon>
        <taxon>Metazoa</taxon>
        <taxon>Ecdysozoa</taxon>
        <taxon>Nematoda</taxon>
        <taxon>Chromadorea</taxon>
        <taxon>Rhabditida</taxon>
        <taxon>Tylenchina</taxon>
        <taxon>Tylenchomorpha</taxon>
        <taxon>Sphaerularioidea</taxon>
        <taxon>Anguinidae</taxon>
        <taxon>Anguininae</taxon>
        <taxon>Ditylenchus</taxon>
    </lineage>
</organism>
<dbReference type="EMBL" id="JAKKPZ010000003">
    <property type="protein sequence ID" value="KAI1723440.1"/>
    <property type="molecule type" value="Genomic_DNA"/>
</dbReference>
<dbReference type="AlphaFoldDB" id="A0AAD4NCT1"/>